<dbReference type="AlphaFoldDB" id="A0A1I4FDB5"/>
<accession>A0A1I4FDB5</accession>
<dbReference type="InterPro" id="IPR054831">
    <property type="entry name" value="UPF0122_fam_protein"/>
</dbReference>
<dbReference type="Gene3D" id="1.10.10.10">
    <property type="entry name" value="Winged helix-like DNA-binding domain superfamily/Winged helix DNA-binding domain"/>
    <property type="match status" value="1"/>
</dbReference>
<dbReference type="NCBIfam" id="NF045758">
    <property type="entry name" value="YlxM"/>
    <property type="match status" value="1"/>
</dbReference>
<evidence type="ECO:0000313" key="4">
    <source>
        <dbReference type="EMBL" id="SFL15310.1"/>
    </source>
</evidence>
<proteinExistence type="inferred from homology"/>
<name>A0A1I4FDB5_9FIRM</name>
<dbReference type="InterPro" id="IPR007394">
    <property type="entry name" value="UPF0122"/>
</dbReference>
<gene>
    <name evidence="4" type="ORF">SAMN02983006_00329</name>
</gene>
<evidence type="ECO:0000313" key="5">
    <source>
        <dbReference type="Proteomes" id="UP000199006"/>
    </source>
</evidence>
<dbReference type="PANTHER" id="PTHR40083:SF1">
    <property type="entry name" value="UPF0122 PROTEIN YLXM"/>
    <property type="match status" value="1"/>
</dbReference>
<evidence type="ECO:0000256" key="1">
    <source>
        <dbReference type="ARBA" id="ARBA00008720"/>
    </source>
</evidence>
<dbReference type="SUPFAM" id="SSF88659">
    <property type="entry name" value="Sigma3 and sigma4 domains of RNA polymerase sigma factors"/>
    <property type="match status" value="1"/>
</dbReference>
<dbReference type="OrthoDB" id="6392at2"/>
<dbReference type="STRING" id="29563.SAMN02983006_00329"/>
<dbReference type="InterPro" id="IPR036388">
    <property type="entry name" value="WH-like_DNA-bd_sf"/>
</dbReference>
<dbReference type="Pfam" id="PF04297">
    <property type="entry name" value="UPF0122"/>
    <property type="match status" value="1"/>
</dbReference>
<keyword evidence="5" id="KW-1185">Reference proteome</keyword>
<sequence length="114" mass="13301">MLEKTIRITMLFDFYGSLLTDKQQQIIKNYFYNDLSLAEIAANLEISRQGVYDHLHRSEENLEEYESKLGLLAKYNKLRQQISELETILVNKKFIAGNNNCELGQKLETIKSLL</sequence>
<evidence type="ECO:0000256" key="2">
    <source>
        <dbReference type="ARBA" id="ARBA00024764"/>
    </source>
</evidence>
<organism evidence="4 5">
    <name type="scientific">Halanaerobium salsuginis</name>
    <dbReference type="NCBI Taxonomy" id="29563"/>
    <lineage>
        <taxon>Bacteria</taxon>
        <taxon>Bacillati</taxon>
        <taxon>Bacillota</taxon>
        <taxon>Clostridia</taxon>
        <taxon>Halanaerobiales</taxon>
        <taxon>Halanaerobiaceae</taxon>
        <taxon>Halanaerobium</taxon>
    </lineage>
</organism>
<dbReference type="HAMAP" id="MF_00245">
    <property type="entry name" value="UPF0122"/>
    <property type="match status" value="1"/>
</dbReference>
<comment type="function">
    <text evidence="2 3">Might take part in the signal recognition particle (SRP) pathway. This is inferred from the conservation of its genetic proximity to ftsY/ffh. May be a regulatory protein.</text>
</comment>
<dbReference type="PANTHER" id="PTHR40083">
    <property type="entry name" value="UPF0122 PROTEIN CBO2450/CLC_2298"/>
    <property type="match status" value="1"/>
</dbReference>
<evidence type="ECO:0000256" key="3">
    <source>
        <dbReference type="HAMAP-Rule" id="MF_00245"/>
    </source>
</evidence>
<reference evidence="4 5" key="1">
    <citation type="submission" date="2016-10" db="EMBL/GenBank/DDBJ databases">
        <authorList>
            <person name="de Groot N.N."/>
        </authorList>
    </citation>
    <scope>NUCLEOTIDE SEQUENCE [LARGE SCALE GENOMIC DNA]</scope>
    <source>
        <strain evidence="4 5">ATCC 51327</strain>
    </source>
</reference>
<protein>
    <recommendedName>
        <fullName evidence="3">UPF0122 protein SAMN02983006_00329</fullName>
    </recommendedName>
</protein>
<dbReference type="InterPro" id="IPR013324">
    <property type="entry name" value="RNA_pol_sigma_r3/r4-like"/>
</dbReference>
<comment type="similarity">
    <text evidence="1 3">Belongs to the UPF0122 family.</text>
</comment>
<dbReference type="Proteomes" id="UP000199006">
    <property type="component" value="Unassembled WGS sequence"/>
</dbReference>
<dbReference type="EMBL" id="FOTI01000002">
    <property type="protein sequence ID" value="SFL15310.1"/>
    <property type="molecule type" value="Genomic_DNA"/>
</dbReference>